<organism evidence="1 2">
    <name type="scientific">Trifolium subterraneum</name>
    <name type="common">Subterranean clover</name>
    <dbReference type="NCBI Taxonomy" id="3900"/>
    <lineage>
        <taxon>Eukaryota</taxon>
        <taxon>Viridiplantae</taxon>
        <taxon>Streptophyta</taxon>
        <taxon>Embryophyta</taxon>
        <taxon>Tracheophyta</taxon>
        <taxon>Spermatophyta</taxon>
        <taxon>Magnoliopsida</taxon>
        <taxon>eudicotyledons</taxon>
        <taxon>Gunneridae</taxon>
        <taxon>Pentapetalae</taxon>
        <taxon>rosids</taxon>
        <taxon>fabids</taxon>
        <taxon>Fabales</taxon>
        <taxon>Fabaceae</taxon>
        <taxon>Papilionoideae</taxon>
        <taxon>50 kb inversion clade</taxon>
        <taxon>NPAAA clade</taxon>
        <taxon>Hologalegina</taxon>
        <taxon>IRL clade</taxon>
        <taxon>Trifolieae</taxon>
        <taxon>Trifolium</taxon>
    </lineage>
</organism>
<evidence type="ECO:0000313" key="1">
    <source>
        <dbReference type="EMBL" id="GAU35292.1"/>
    </source>
</evidence>
<protein>
    <submittedName>
        <fullName evidence="1">Uncharacterized protein</fullName>
    </submittedName>
</protein>
<sequence>MGVEKGMWGAVMSPYETRYVDVKIDGELSGLVTVSLEEVDYKFNSYGSLCEMDNSRYWDYLRFSGLD</sequence>
<gene>
    <name evidence="1" type="ORF">TSUD_274940</name>
</gene>
<proteinExistence type="predicted"/>
<dbReference type="OrthoDB" id="772609at2759"/>
<name>A0A2Z6NF54_TRISU</name>
<dbReference type="Proteomes" id="UP000242715">
    <property type="component" value="Unassembled WGS sequence"/>
</dbReference>
<dbReference type="EMBL" id="DF973583">
    <property type="protein sequence ID" value="GAU35292.1"/>
    <property type="molecule type" value="Genomic_DNA"/>
</dbReference>
<accession>A0A2Z6NF54</accession>
<keyword evidence="2" id="KW-1185">Reference proteome</keyword>
<evidence type="ECO:0000313" key="2">
    <source>
        <dbReference type="Proteomes" id="UP000242715"/>
    </source>
</evidence>
<dbReference type="AlphaFoldDB" id="A0A2Z6NF54"/>
<reference evidence="2" key="1">
    <citation type="journal article" date="2017" name="Front. Plant Sci.">
        <title>Climate Clever Clovers: New Paradigm to Reduce the Environmental Footprint of Ruminants by Breeding Low Methanogenic Forages Utilizing Haplotype Variation.</title>
        <authorList>
            <person name="Kaur P."/>
            <person name="Appels R."/>
            <person name="Bayer P.E."/>
            <person name="Keeble-Gagnere G."/>
            <person name="Wang J."/>
            <person name="Hirakawa H."/>
            <person name="Shirasawa K."/>
            <person name="Vercoe P."/>
            <person name="Stefanova K."/>
            <person name="Durmic Z."/>
            <person name="Nichols P."/>
            <person name="Revell C."/>
            <person name="Isobe S.N."/>
            <person name="Edwards D."/>
            <person name="Erskine W."/>
        </authorList>
    </citation>
    <scope>NUCLEOTIDE SEQUENCE [LARGE SCALE GENOMIC DNA]</scope>
    <source>
        <strain evidence="2">cv. Daliak</strain>
    </source>
</reference>